<feature type="transmembrane region" description="Helical" evidence="1">
    <location>
        <begin position="35"/>
        <end position="57"/>
    </location>
</feature>
<evidence type="ECO:0000313" key="3">
    <source>
        <dbReference type="Proteomes" id="UP001058860"/>
    </source>
</evidence>
<organism evidence="2 3">
    <name type="scientific">Svornostia abyssi</name>
    <dbReference type="NCBI Taxonomy" id="2898438"/>
    <lineage>
        <taxon>Bacteria</taxon>
        <taxon>Bacillati</taxon>
        <taxon>Actinomycetota</taxon>
        <taxon>Thermoleophilia</taxon>
        <taxon>Solirubrobacterales</taxon>
        <taxon>Baekduiaceae</taxon>
        <taxon>Svornostia</taxon>
    </lineage>
</organism>
<reference evidence="3" key="1">
    <citation type="submission" date="2021-11" db="EMBL/GenBank/DDBJ databases">
        <title>Cultivation dependent microbiological survey of springs from the worlds oldest radium mine currently devoted to the extraction of radon-saturated water.</title>
        <authorList>
            <person name="Kapinusova G."/>
            <person name="Smrhova T."/>
            <person name="Strejcek M."/>
            <person name="Suman J."/>
            <person name="Jani K."/>
            <person name="Pajer P."/>
            <person name="Uhlik O."/>
        </authorList>
    </citation>
    <scope>NUCLEOTIDE SEQUENCE [LARGE SCALE GENOMIC DNA]</scope>
    <source>
        <strain evidence="3">J379</strain>
    </source>
</reference>
<keyword evidence="1" id="KW-0812">Transmembrane</keyword>
<gene>
    <name evidence="2" type="ORF">LRS13_04925</name>
</gene>
<accession>A0ABY5PJR1</accession>
<dbReference type="RefSeq" id="WP_353865356.1">
    <property type="nucleotide sequence ID" value="NZ_CP088295.1"/>
</dbReference>
<protein>
    <submittedName>
        <fullName evidence="2">Uncharacterized protein</fullName>
    </submittedName>
</protein>
<keyword evidence="3" id="KW-1185">Reference proteome</keyword>
<proteinExistence type="predicted"/>
<keyword evidence="1" id="KW-1133">Transmembrane helix</keyword>
<feature type="transmembrane region" description="Helical" evidence="1">
    <location>
        <begin position="64"/>
        <end position="83"/>
    </location>
</feature>
<dbReference type="EMBL" id="CP088295">
    <property type="protein sequence ID" value="UUY04876.1"/>
    <property type="molecule type" value="Genomic_DNA"/>
</dbReference>
<evidence type="ECO:0000256" key="1">
    <source>
        <dbReference type="SAM" id="Phobius"/>
    </source>
</evidence>
<sequence length="92" mass="10239">MPCFALILAVISPRLAIIGVWIFTDDLSRAYDSWFLPFIGFFLLPWTTLAYAVLWGVGTNGVTGFEWFLVILAFLADLGSYAGTARGREWGD</sequence>
<evidence type="ECO:0000313" key="2">
    <source>
        <dbReference type="EMBL" id="UUY04876.1"/>
    </source>
</evidence>
<keyword evidence="1" id="KW-0472">Membrane</keyword>
<name>A0ABY5PJR1_9ACTN</name>
<dbReference type="Proteomes" id="UP001058860">
    <property type="component" value="Chromosome"/>
</dbReference>